<feature type="domain" description="Rieske" evidence="7">
    <location>
        <begin position="4"/>
        <end position="102"/>
    </location>
</feature>
<proteinExistence type="inferred from homology"/>
<keyword evidence="9" id="KW-1185">Reference proteome</keyword>
<dbReference type="SUPFAM" id="SSF52218">
    <property type="entry name" value="Flavoproteins"/>
    <property type="match status" value="1"/>
</dbReference>
<dbReference type="SUPFAM" id="SSF50022">
    <property type="entry name" value="ISP domain"/>
    <property type="match status" value="1"/>
</dbReference>
<dbReference type="OrthoDB" id="593800at2"/>
<dbReference type="RefSeq" id="WP_091084697.1">
    <property type="nucleotide sequence ID" value="NZ_FNRD01000001.1"/>
</dbReference>
<evidence type="ECO:0000256" key="4">
    <source>
        <dbReference type="ARBA" id="ARBA00023014"/>
    </source>
</evidence>
<dbReference type="Gene3D" id="3.40.50.360">
    <property type="match status" value="1"/>
</dbReference>
<dbReference type="InterPro" id="IPR005025">
    <property type="entry name" value="FMN_Rdtase-like_dom"/>
</dbReference>
<keyword evidence="1" id="KW-0001">2Fe-2S</keyword>
<dbReference type="InterPro" id="IPR036922">
    <property type="entry name" value="Rieske_2Fe-2S_sf"/>
</dbReference>
<evidence type="ECO:0000256" key="2">
    <source>
        <dbReference type="ARBA" id="ARBA00022723"/>
    </source>
</evidence>
<evidence type="ECO:0000256" key="1">
    <source>
        <dbReference type="ARBA" id="ARBA00022714"/>
    </source>
</evidence>
<evidence type="ECO:0000256" key="3">
    <source>
        <dbReference type="ARBA" id="ARBA00023004"/>
    </source>
</evidence>
<comment type="similarity">
    <text evidence="6">Belongs to the bacterial ring-hydroxylating dioxygenase ferredoxin component family.</text>
</comment>
<sequence length="376" mass="42346">MDFIKIASLSELPEGCSKIVKVNNSKVALFHFNGKITAIGNACLHKGGPLGLGCIEKKYGAMYVTCPWHGWEYNIETGKAPPGYEDQQSVYEIKIEDDSILISDEPIVKSKTATHDLSALEDLIQLKYQTTGTSLNILGISTTNMNDNLARFSTSEDALEKALTYASKKYGAKTKMLKLRQLKFRHCEGYYSQHMNACSWPCSITEMDAKDGMTQVYREMVLWADIVLLATPIRWGNASSLYYKMAERLNTVQNQITLNNKILIKNKVAAFIITGGQDNIQSVAGQLMWFFTDLGFVFPPFSFVGWSRGWTAEDMDKNVLQFKKSDYIKRTTEEMVDNCVETLSQIKNMNTVKIIAPKPHQQDSFSADIENPDMNI</sequence>
<name>A0A1H3Y059_9FLAO</name>
<dbReference type="GO" id="GO:0051537">
    <property type="term" value="F:2 iron, 2 sulfur cluster binding"/>
    <property type="evidence" value="ECO:0007669"/>
    <property type="project" value="UniProtKB-KW"/>
</dbReference>
<dbReference type="Gene3D" id="2.102.10.10">
    <property type="entry name" value="Rieske [2Fe-2S] iron-sulphur domain"/>
    <property type="match status" value="1"/>
</dbReference>
<dbReference type="GO" id="GO:0051213">
    <property type="term" value="F:dioxygenase activity"/>
    <property type="evidence" value="ECO:0007669"/>
    <property type="project" value="UniProtKB-KW"/>
</dbReference>
<reference evidence="9" key="1">
    <citation type="submission" date="2016-10" db="EMBL/GenBank/DDBJ databases">
        <authorList>
            <person name="Varghese N."/>
            <person name="Submissions S."/>
        </authorList>
    </citation>
    <scope>NUCLEOTIDE SEQUENCE [LARGE SCALE GENOMIC DNA]</scope>
    <source>
        <strain evidence="9">DSM 22376</strain>
    </source>
</reference>
<keyword evidence="8" id="KW-0223">Dioxygenase</keyword>
<dbReference type="Pfam" id="PF00355">
    <property type="entry name" value="Rieske"/>
    <property type="match status" value="1"/>
</dbReference>
<dbReference type="PANTHER" id="PTHR21496:SF0">
    <property type="entry name" value="RIESKE DOMAIN-CONTAINING PROTEIN"/>
    <property type="match status" value="1"/>
</dbReference>
<comment type="cofactor">
    <cofactor evidence="5">
        <name>[2Fe-2S] cluster</name>
        <dbReference type="ChEBI" id="CHEBI:190135"/>
    </cofactor>
</comment>
<keyword evidence="3" id="KW-0408">Iron</keyword>
<dbReference type="Pfam" id="PF03358">
    <property type="entry name" value="FMN_red"/>
    <property type="match status" value="1"/>
</dbReference>
<evidence type="ECO:0000313" key="9">
    <source>
        <dbReference type="Proteomes" id="UP000198951"/>
    </source>
</evidence>
<dbReference type="EMBL" id="FNRD01000001">
    <property type="protein sequence ID" value="SEA04192.1"/>
    <property type="molecule type" value="Genomic_DNA"/>
</dbReference>
<evidence type="ECO:0000256" key="6">
    <source>
        <dbReference type="ARBA" id="ARBA00038001"/>
    </source>
</evidence>
<gene>
    <name evidence="8" type="ORF">SAMN05443667_101717</name>
</gene>
<dbReference type="InterPro" id="IPR017941">
    <property type="entry name" value="Rieske_2Fe-2S"/>
</dbReference>
<dbReference type="STRING" id="150146.SAMN05443667_101717"/>
<keyword evidence="4" id="KW-0411">Iron-sulfur</keyword>
<dbReference type="PANTHER" id="PTHR21496">
    <property type="entry name" value="FERREDOXIN-RELATED"/>
    <property type="match status" value="1"/>
</dbReference>
<dbReference type="Proteomes" id="UP000198951">
    <property type="component" value="Unassembled WGS sequence"/>
</dbReference>
<keyword evidence="2" id="KW-0479">Metal-binding</keyword>
<dbReference type="GO" id="GO:0046872">
    <property type="term" value="F:metal ion binding"/>
    <property type="evidence" value="ECO:0007669"/>
    <property type="project" value="UniProtKB-KW"/>
</dbReference>
<evidence type="ECO:0000259" key="7">
    <source>
        <dbReference type="PROSITE" id="PS51296"/>
    </source>
</evidence>
<evidence type="ECO:0000256" key="5">
    <source>
        <dbReference type="ARBA" id="ARBA00034078"/>
    </source>
</evidence>
<protein>
    <submittedName>
        <fullName evidence="8">Ferredoxin subunit of nitrite reductase or a ring-hydroxylating dioxygenase</fullName>
    </submittedName>
</protein>
<evidence type="ECO:0000313" key="8">
    <source>
        <dbReference type="EMBL" id="SEA04192.1"/>
    </source>
</evidence>
<dbReference type="AlphaFoldDB" id="A0A1H3Y059"/>
<dbReference type="PROSITE" id="PS51296">
    <property type="entry name" value="RIESKE"/>
    <property type="match status" value="1"/>
</dbReference>
<organism evidence="8 9">
    <name type="scientific">Flavobacterium gillisiae</name>
    <dbReference type="NCBI Taxonomy" id="150146"/>
    <lineage>
        <taxon>Bacteria</taxon>
        <taxon>Pseudomonadati</taxon>
        <taxon>Bacteroidota</taxon>
        <taxon>Flavobacteriia</taxon>
        <taxon>Flavobacteriales</taxon>
        <taxon>Flavobacteriaceae</taxon>
        <taxon>Flavobacterium</taxon>
    </lineage>
</organism>
<keyword evidence="8" id="KW-0560">Oxidoreductase</keyword>
<accession>A0A1H3Y059</accession>
<dbReference type="InterPro" id="IPR029039">
    <property type="entry name" value="Flavoprotein-like_sf"/>
</dbReference>